<organism evidence="2 3">
    <name type="scientific">Rhamnusium bicolor</name>
    <dbReference type="NCBI Taxonomy" id="1586634"/>
    <lineage>
        <taxon>Eukaryota</taxon>
        <taxon>Metazoa</taxon>
        <taxon>Ecdysozoa</taxon>
        <taxon>Arthropoda</taxon>
        <taxon>Hexapoda</taxon>
        <taxon>Insecta</taxon>
        <taxon>Pterygota</taxon>
        <taxon>Neoptera</taxon>
        <taxon>Endopterygota</taxon>
        <taxon>Coleoptera</taxon>
        <taxon>Polyphaga</taxon>
        <taxon>Cucujiformia</taxon>
        <taxon>Chrysomeloidea</taxon>
        <taxon>Cerambycidae</taxon>
        <taxon>Lepturinae</taxon>
        <taxon>Rhagiini</taxon>
        <taxon>Rhamnusium</taxon>
    </lineage>
</organism>
<gene>
    <name evidence="2" type="ORF">NQ314_012056</name>
</gene>
<dbReference type="Proteomes" id="UP001162156">
    <property type="component" value="Unassembled WGS sequence"/>
</dbReference>
<proteinExistence type="predicted"/>
<evidence type="ECO:0000313" key="3">
    <source>
        <dbReference type="Proteomes" id="UP001162156"/>
    </source>
</evidence>
<comment type="caution">
    <text evidence="2">The sequence shown here is derived from an EMBL/GenBank/DDBJ whole genome shotgun (WGS) entry which is preliminary data.</text>
</comment>
<dbReference type="AlphaFoldDB" id="A0AAV8XE85"/>
<reference evidence="2" key="1">
    <citation type="journal article" date="2023" name="Insect Mol. Biol.">
        <title>Genome sequencing provides insights into the evolution of gene families encoding plant cell wall-degrading enzymes in longhorned beetles.</title>
        <authorList>
            <person name="Shin N.R."/>
            <person name="Okamura Y."/>
            <person name="Kirsch R."/>
            <person name="Pauchet Y."/>
        </authorList>
    </citation>
    <scope>NUCLEOTIDE SEQUENCE</scope>
    <source>
        <strain evidence="2">RBIC_L_NR</strain>
    </source>
</reference>
<feature type="region of interest" description="Disordered" evidence="1">
    <location>
        <begin position="65"/>
        <end position="86"/>
    </location>
</feature>
<sequence length="86" mass="9565">MEEKFNLHVDEQEANNMNPALVGEYSEPTDAAVHLYSELKNKTEKINNSKHTDSLKSNSSAKVVFRPLPNKPDTNLLIKAGPSSKI</sequence>
<dbReference type="EMBL" id="JANEYF010003357">
    <property type="protein sequence ID" value="KAJ8937062.1"/>
    <property type="molecule type" value="Genomic_DNA"/>
</dbReference>
<name>A0AAV8XE85_9CUCU</name>
<keyword evidence="3" id="KW-1185">Reference proteome</keyword>
<evidence type="ECO:0000256" key="1">
    <source>
        <dbReference type="SAM" id="MobiDB-lite"/>
    </source>
</evidence>
<accession>A0AAV8XE85</accession>
<protein>
    <submittedName>
        <fullName evidence="2">Uncharacterized protein</fullName>
    </submittedName>
</protein>
<evidence type="ECO:0000313" key="2">
    <source>
        <dbReference type="EMBL" id="KAJ8937062.1"/>
    </source>
</evidence>